<dbReference type="Gene3D" id="1.10.3860.10">
    <property type="entry name" value="Sodium:dicarboxylate symporter"/>
    <property type="match status" value="1"/>
</dbReference>
<keyword evidence="2" id="KW-0813">Transport</keyword>
<evidence type="ECO:0000256" key="3">
    <source>
        <dbReference type="ARBA" id="ARBA00022475"/>
    </source>
</evidence>
<keyword evidence="4 7" id="KW-0812">Transmembrane</keyword>
<dbReference type="InterPro" id="IPR036458">
    <property type="entry name" value="Na:dicarbo_symporter_sf"/>
</dbReference>
<keyword evidence="3" id="KW-1003">Cell membrane</keyword>
<gene>
    <name evidence="8" type="ORF">ACFQZS_02505</name>
</gene>
<organism evidence="8 9">
    <name type="scientific">Mucilaginibacter calamicampi</name>
    <dbReference type="NCBI Taxonomy" id="1302352"/>
    <lineage>
        <taxon>Bacteria</taxon>
        <taxon>Pseudomonadati</taxon>
        <taxon>Bacteroidota</taxon>
        <taxon>Sphingobacteriia</taxon>
        <taxon>Sphingobacteriales</taxon>
        <taxon>Sphingobacteriaceae</taxon>
        <taxon>Mucilaginibacter</taxon>
    </lineage>
</organism>
<proteinExistence type="predicted"/>
<comment type="subcellular location">
    <subcellularLocation>
        <location evidence="1">Cell membrane</location>
        <topology evidence="1">Multi-pass membrane protein</topology>
    </subcellularLocation>
</comment>
<feature type="transmembrane region" description="Helical" evidence="7">
    <location>
        <begin position="373"/>
        <end position="390"/>
    </location>
</feature>
<accession>A0ABW2YSR3</accession>
<evidence type="ECO:0000256" key="7">
    <source>
        <dbReference type="SAM" id="Phobius"/>
    </source>
</evidence>
<reference evidence="9" key="1">
    <citation type="journal article" date="2019" name="Int. J. Syst. Evol. Microbiol.">
        <title>The Global Catalogue of Microorganisms (GCM) 10K type strain sequencing project: providing services to taxonomists for standard genome sequencing and annotation.</title>
        <authorList>
            <consortium name="The Broad Institute Genomics Platform"/>
            <consortium name="The Broad Institute Genome Sequencing Center for Infectious Disease"/>
            <person name="Wu L."/>
            <person name="Ma J."/>
        </authorList>
    </citation>
    <scope>NUCLEOTIDE SEQUENCE [LARGE SCALE GENOMIC DNA]</scope>
    <source>
        <strain evidence="9">CCUG 63418</strain>
    </source>
</reference>
<dbReference type="PRINTS" id="PR00173">
    <property type="entry name" value="EDTRNSPORT"/>
</dbReference>
<feature type="transmembrane region" description="Helical" evidence="7">
    <location>
        <begin position="270"/>
        <end position="296"/>
    </location>
</feature>
<keyword evidence="5 7" id="KW-1133">Transmembrane helix</keyword>
<evidence type="ECO:0000256" key="5">
    <source>
        <dbReference type="ARBA" id="ARBA00022989"/>
    </source>
</evidence>
<sequence>MKKNKLTLYIFIALIAGILLGYVYNTSVLSTYNNKISAAETAIKTINNTLAASADTTTAAYSQLKAERAEQNKIRAENNQLREGKVEYFTILSDIFLRLIKMIVAPLVFTTLVVGVAKVGDIKAVGRIGGKTLLWFISATLVSLLLGMVLVNFFAPGAHMNIMLPDSHLSTGIQKTALSLKDFITHVFPKSFFEAMVTNEILQIVVFALFFGVATASIGEKGEIVIKAMDAIAHVIMKITTSVMGLAPFAVFGAITAIVAKQGLGIISTYAVFIGEFYFSLLILWLVIIFAGFVVLKARVFNLVGKIKDAMLIAFGTSTSEAAYPKLLIELERFGCSNRISSFVLPLGYSFNLDGSMMYMTFASIFLAQAYNIHLSFAQQLSMLLVLMLTSKGIAGVPRASLVVIAGTIAMFNIPEAGLALLIGIDPLLDMGRSATNVLGNAMATAVVSKWEGELEGSVNDIE</sequence>
<evidence type="ECO:0000313" key="8">
    <source>
        <dbReference type="EMBL" id="MFD0748995.1"/>
    </source>
</evidence>
<protein>
    <submittedName>
        <fullName evidence="8">Dicarboxylate/amino acid:cation symporter</fullName>
    </submittedName>
</protein>
<evidence type="ECO:0000256" key="1">
    <source>
        <dbReference type="ARBA" id="ARBA00004651"/>
    </source>
</evidence>
<dbReference type="RefSeq" id="WP_377096978.1">
    <property type="nucleotide sequence ID" value="NZ_JBHTHU010000001.1"/>
</dbReference>
<feature type="transmembrane region" description="Helical" evidence="7">
    <location>
        <begin position="95"/>
        <end position="120"/>
    </location>
</feature>
<dbReference type="Proteomes" id="UP001596958">
    <property type="component" value="Unassembled WGS sequence"/>
</dbReference>
<evidence type="ECO:0000256" key="4">
    <source>
        <dbReference type="ARBA" id="ARBA00022692"/>
    </source>
</evidence>
<dbReference type="InterPro" id="IPR001991">
    <property type="entry name" value="Na-dicarboxylate_symporter"/>
</dbReference>
<name>A0ABW2YSR3_9SPHI</name>
<dbReference type="SUPFAM" id="SSF118215">
    <property type="entry name" value="Proton glutamate symport protein"/>
    <property type="match status" value="1"/>
</dbReference>
<feature type="transmembrane region" description="Helical" evidence="7">
    <location>
        <begin position="7"/>
        <end position="24"/>
    </location>
</feature>
<dbReference type="PANTHER" id="PTHR42865">
    <property type="entry name" value="PROTON/GLUTAMATE-ASPARTATE SYMPORTER"/>
    <property type="match status" value="1"/>
</dbReference>
<feature type="transmembrane region" description="Helical" evidence="7">
    <location>
        <begin position="201"/>
        <end position="219"/>
    </location>
</feature>
<evidence type="ECO:0000256" key="2">
    <source>
        <dbReference type="ARBA" id="ARBA00022448"/>
    </source>
</evidence>
<dbReference type="PANTHER" id="PTHR42865:SF7">
    <property type="entry name" value="PROTON_GLUTAMATE-ASPARTATE SYMPORTER"/>
    <property type="match status" value="1"/>
</dbReference>
<evidence type="ECO:0000256" key="6">
    <source>
        <dbReference type="ARBA" id="ARBA00023136"/>
    </source>
</evidence>
<feature type="transmembrane region" description="Helical" evidence="7">
    <location>
        <begin position="231"/>
        <end position="258"/>
    </location>
</feature>
<dbReference type="EMBL" id="JBHTHU010000001">
    <property type="protein sequence ID" value="MFD0748995.1"/>
    <property type="molecule type" value="Genomic_DNA"/>
</dbReference>
<evidence type="ECO:0000313" key="9">
    <source>
        <dbReference type="Proteomes" id="UP001596958"/>
    </source>
</evidence>
<feature type="transmembrane region" description="Helical" evidence="7">
    <location>
        <begin position="402"/>
        <end position="425"/>
    </location>
</feature>
<keyword evidence="6 7" id="KW-0472">Membrane</keyword>
<feature type="transmembrane region" description="Helical" evidence="7">
    <location>
        <begin position="132"/>
        <end position="155"/>
    </location>
</feature>
<keyword evidence="9" id="KW-1185">Reference proteome</keyword>
<comment type="caution">
    <text evidence="8">The sequence shown here is derived from an EMBL/GenBank/DDBJ whole genome shotgun (WGS) entry which is preliminary data.</text>
</comment>
<dbReference type="Pfam" id="PF00375">
    <property type="entry name" value="SDF"/>
    <property type="match status" value="1"/>
</dbReference>